<name>A0A562D8X2_9GAMM</name>
<accession>A0A562D8X2</accession>
<keyword evidence="2" id="KW-1185">Reference proteome</keyword>
<dbReference type="OrthoDB" id="9780310at2"/>
<dbReference type="SUPFAM" id="SSF117396">
    <property type="entry name" value="TM1631-like"/>
    <property type="match status" value="1"/>
</dbReference>
<dbReference type="InterPro" id="IPR036520">
    <property type="entry name" value="UPF0759_sf"/>
</dbReference>
<protein>
    <submittedName>
        <fullName evidence="1">Uncharacterized protein YecE (DUF72 family)</fullName>
    </submittedName>
</protein>
<dbReference type="InterPro" id="IPR002763">
    <property type="entry name" value="DUF72"/>
</dbReference>
<dbReference type="PANTHER" id="PTHR30348:SF4">
    <property type="entry name" value="DUF72 DOMAIN-CONTAINING PROTEIN"/>
    <property type="match status" value="1"/>
</dbReference>
<dbReference type="PANTHER" id="PTHR30348">
    <property type="entry name" value="UNCHARACTERIZED PROTEIN YECE"/>
    <property type="match status" value="1"/>
</dbReference>
<gene>
    <name evidence="1" type="ORF">L613_000500000060</name>
</gene>
<reference evidence="1 2" key="1">
    <citation type="submission" date="2019-07" db="EMBL/GenBank/DDBJ databases">
        <title>Genome sequencing of lignin-degrading bacterial isolates.</title>
        <authorList>
            <person name="Gladden J."/>
        </authorList>
    </citation>
    <scope>NUCLEOTIDE SEQUENCE [LARGE SCALE GENOMIC DNA]</scope>
    <source>
        <strain evidence="1 2">J19</strain>
    </source>
</reference>
<proteinExistence type="predicted"/>
<comment type="caution">
    <text evidence="1">The sequence shown here is derived from an EMBL/GenBank/DDBJ whole genome shotgun (WGS) entry which is preliminary data.</text>
</comment>
<dbReference type="RefSeq" id="WP_028914834.1">
    <property type="nucleotide sequence ID" value="NZ_VLJS01000080.1"/>
</dbReference>
<dbReference type="Gene3D" id="3.20.20.410">
    <property type="entry name" value="Protein of unknown function UPF0759"/>
    <property type="match status" value="1"/>
</dbReference>
<evidence type="ECO:0000313" key="1">
    <source>
        <dbReference type="EMBL" id="TWH05941.1"/>
    </source>
</evidence>
<evidence type="ECO:0000313" key="2">
    <source>
        <dbReference type="Proteomes" id="UP000321583"/>
    </source>
</evidence>
<sequence length="289" mass="32902">MAIRIGISGWRYKPWRGVFYPAGLPQRRELEYAARSFASVELNGSFYSLQSPESWAAWAEQVPRDFVFAVKGPRYVTHMLRLRGAETALANFFASGVLQLGRHLGPLLWQLPPSMAYDRQVLDAFLGLLPRDTRAALALARRHEPARMRGRTALPAGPNRRLRHALEIRHDSFDDPGFVRLLRRHRVALVVSDTPGRFPYAEDVTAGFMYLRLHGDTELYRSGYGDAALDRWAARIRRWADGGEPRDARRFLDAPAPAAKRRDVYCYFDNDAKVHAPLDAQALYARLAR</sequence>
<dbReference type="Pfam" id="PF01904">
    <property type="entry name" value="DUF72"/>
    <property type="match status" value="1"/>
</dbReference>
<dbReference type="Proteomes" id="UP000321583">
    <property type="component" value="Unassembled WGS sequence"/>
</dbReference>
<dbReference type="AlphaFoldDB" id="A0A562D8X2"/>
<organism evidence="1 2">
    <name type="scientific">Pseudoxanthomonas taiwanensis J19</name>
    <dbReference type="NCBI Taxonomy" id="935569"/>
    <lineage>
        <taxon>Bacteria</taxon>
        <taxon>Pseudomonadati</taxon>
        <taxon>Pseudomonadota</taxon>
        <taxon>Gammaproteobacteria</taxon>
        <taxon>Lysobacterales</taxon>
        <taxon>Lysobacteraceae</taxon>
        <taxon>Pseudoxanthomonas</taxon>
    </lineage>
</organism>
<dbReference type="EMBL" id="VLJS01000080">
    <property type="protein sequence ID" value="TWH05941.1"/>
    <property type="molecule type" value="Genomic_DNA"/>
</dbReference>